<evidence type="ECO:0000313" key="2">
    <source>
        <dbReference type="Proteomes" id="UP000068210"/>
    </source>
</evidence>
<accession>A0A0C4WK82</accession>
<sequence>MIAQSAGRAAGLRYCAGPAGKRQPIFSVVMMKTAVLATSLVMLLGFGHSVAAHDDHHHHEWRRWWGDERKEEFRDGPCEVKIESKRGEYKREVKCKDGIGARWRGEWKEEFRDGRCRVKQEAKRDEFKEEVKCDD</sequence>
<reference evidence="1 2" key="1">
    <citation type="journal article" date="2015" name="PLoS ONE">
        <title>Azotobacter Genomes: The Genome of Azotobacter chroococcum NCIMB 8003 (ATCC 4412).</title>
        <authorList>
            <person name="Robson R.L."/>
            <person name="Jones R."/>
            <person name="Robson R.M."/>
            <person name="Schwartz A."/>
            <person name="Richardson T.H."/>
        </authorList>
    </citation>
    <scope>NUCLEOTIDE SEQUENCE [LARGE SCALE GENOMIC DNA]</scope>
    <source>
        <strain evidence="1 2">NCIMB 8003</strain>
    </source>
</reference>
<proteinExistence type="predicted"/>
<protein>
    <submittedName>
        <fullName evidence="1">Uncharacterized protein</fullName>
    </submittedName>
</protein>
<dbReference type="STRING" id="1328314.Achr_9490"/>
<dbReference type="KEGG" id="acx:Achr_9490"/>
<gene>
    <name evidence="1" type="ORF">Achr_9490</name>
</gene>
<dbReference type="EMBL" id="CP010415">
    <property type="protein sequence ID" value="AJE20431.1"/>
    <property type="molecule type" value="Genomic_DNA"/>
</dbReference>
<organism evidence="1 2">
    <name type="scientific">Azotobacter chroococcum NCIMB 8003</name>
    <dbReference type="NCBI Taxonomy" id="1328314"/>
    <lineage>
        <taxon>Bacteria</taxon>
        <taxon>Pseudomonadati</taxon>
        <taxon>Pseudomonadota</taxon>
        <taxon>Gammaproteobacteria</taxon>
        <taxon>Pseudomonadales</taxon>
        <taxon>Pseudomonadaceae</taxon>
        <taxon>Azotobacter</taxon>
    </lineage>
</organism>
<evidence type="ECO:0000313" key="1">
    <source>
        <dbReference type="EMBL" id="AJE20431.1"/>
    </source>
</evidence>
<keyword evidence="2" id="KW-1185">Reference proteome</keyword>
<dbReference type="AlphaFoldDB" id="A0A0C4WK82"/>
<name>A0A0C4WK82_9GAMM</name>
<dbReference type="Proteomes" id="UP000068210">
    <property type="component" value="Chromosome"/>
</dbReference>
<dbReference type="RefSeq" id="WP_227028816.1">
    <property type="nucleotide sequence ID" value="NZ_CP010415.1"/>
</dbReference>
<dbReference type="HOGENOM" id="CLU_155701_0_0_6"/>